<dbReference type="STRING" id="797299.HALLA_05770"/>
<dbReference type="Proteomes" id="UP000019024">
    <property type="component" value="Chromosome"/>
</dbReference>
<organism evidence="1 2">
    <name type="scientific">Halostagnicola larsenii XH-48</name>
    <dbReference type="NCBI Taxonomy" id="797299"/>
    <lineage>
        <taxon>Archaea</taxon>
        <taxon>Methanobacteriati</taxon>
        <taxon>Methanobacteriota</taxon>
        <taxon>Stenosarchaea group</taxon>
        <taxon>Halobacteria</taxon>
        <taxon>Halobacteriales</taxon>
        <taxon>Natrialbaceae</taxon>
        <taxon>Halostagnicola</taxon>
    </lineage>
</organism>
<accession>W0JQ38</accession>
<proteinExistence type="predicted"/>
<gene>
    <name evidence="1" type="ORF">HALLA_05770</name>
</gene>
<dbReference type="EMBL" id="CP007055">
    <property type="protein sequence ID" value="AHG00724.1"/>
    <property type="molecule type" value="Genomic_DNA"/>
</dbReference>
<evidence type="ECO:0000313" key="1">
    <source>
        <dbReference type="EMBL" id="AHG00724.1"/>
    </source>
</evidence>
<sequence>MGILYKMVYTGSISLSWGMVMVTMNQIDRNKSAISF</sequence>
<protein>
    <submittedName>
        <fullName evidence="1">Uncharacterized protein</fullName>
    </submittedName>
</protein>
<keyword evidence="2" id="KW-1185">Reference proteome</keyword>
<evidence type="ECO:0000313" key="2">
    <source>
        <dbReference type="Proteomes" id="UP000019024"/>
    </source>
</evidence>
<dbReference type="AlphaFoldDB" id="W0JQ38"/>
<name>W0JQ38_9EURY</name>
<dbReference type="KEGG" id="hlr:HALLA_05770"/>
<reference evidence="1 2" key="1">
    <citation type="submission" date="2014-01" db="EMBL/GenBank/DDBJ databases">
        <authorList>
            <consortium name="DOE Joint Genome Institute"/>
            <person name="Anderson I."/>
            <person name="Huntemann M."/>
            <person name="Han J."/>
            <person name="Chen A."/>
            <person name="Kyrpides N."/>
            <person name="Mavromatis K."/>
            <person name="Markowitz V."/>
            <person name="Palaniappan K."/>
            <person name="Ivanova N."/>
            <person name="Schaumberg A."/>
            <person name="Pati A."/>
            <person name="Liolios K."/>
            <person name="Nordberg H.P."/>
            <person name="Cantor M.N."/>
            <person name="Hua S.X."/>
            <person name="Woyke T."/>
        </authorList>
    </citation>
    <scope>NUCLEOTIDE SEQUENCE [LARGE SCALE GENOMIC DNA]</scope>
    <source>
        <strain evidence="1 2">XH-48</strain>
    </source>
</reference>
<dbReference type="HOGENOM" id="CLU_3353840_0_0_2"/>